<feature type="region of interest" description="Disordered" evidence="6">
    <location>
        <begin position="1"/>
        <end position="48"/>
    </location>
</feature>
<evidence type="ECO:0000256" key="7">
    <source>
        <dbReference type="SAM" id="Phobius"/>
    </source>
</evidence>
<feature type="transmembrane region" description="Helical" evidence="7">
    <location>
        <begin position="147"/>
        <end position="169"/>
    </location>
</feature>
<evidence type="ECO:0000256" key="4">
    <source>
        <dbReference type="ARBA" id="ARBA00022989"/>
    </source>
</evidence>
<feature type="transmembrane region" description="Helical" evidence="7">
    <location>
        <begin position="275"/>
        <end position="297"/>
    </location>
</feature>
<keyword evidence="4 7" id="KW-1133">Transmembrane helix</keyword>
<dbReference type="InterPro" id="IPR043428">
    <property type="entry name" value="LivM-like"/>
</dbReference>
<keyword evidence="3 7" id="KW-0812">Transmembrane</keyword>
<feature type="transmembrane region" description="Helical" evidence="7">
    <location>
        <begin position="360"/>
        <end position="382"/>
    </location>
</feature>
<evidence type="ECO:0000313" key="9">
    <source>
        <dbReference type="Proteomes" id="UP001501746"/>
    </source>
</evidence>
<accession>A0ABN2MKS3</accession>
<dbReference type="PANTHER" id="PTHR30482:SF20">
    <property type="entry name" value="HIGH-AFFINITY BRANCHED-CHAIN AMINO ACID TRANSPORT SYSTEM PERMEASE PROTEIN LIVM"/>
    <property type="match status" value="1"/>
</dbReference>
<evidence type="ECO:0000256" key="2">
    <source>
        <dbReference type="ARBA" id="ARBA00022475"/>
    </source>
</evidence>
<evidence type="ECO:0000256" key="6">
    <source>
        <dbReference type="SAM" id="MobiDB-lite"/>
    </source>
</evidence>
<feature type="region of interest" description="Disordered" evidence="6">
    <location>
        <begin position="384"/>
        <end position="485"/>
    </location>
</feature>
<organism evidence="8 9">
    <name type="scientific">Agromyces salentinus</name>
    <dbReference type="NCBI Taxonomy" id="269421"/>
    <lineage>
        <taxon>Bacteria</taxon>
        <taxon>Bacillati</taxon>
        <taxon>Actinomycetota</taxon>
        <taxon>Actinomycetes</taxon>
        <taxon>Micrococcales</taxon>
        <taxon>Microbacteriaceae</taxon>
        <taxon>Agromyces</taxon>
    </lineage>
</organism>
<evidence type="ECO:0000256" key="1">
    <source>
        <dbReference type="ARBA" id="ARBA00004651"/>
    </source>
</evidence>
<reference evidence="8 9" key="1">
    <citation type="journal article" date="2019" name="Int. J. Syst. Evol. Microbiol.">
        <title>The Global Catalogue of Microorganisms (GCM) 10K type strain sequencing project: providing services to taxonomists for standard genome sequencing and annotation.</title>
        <authorList>
            <consortium name="The Broad Institute Genomics Platform"/>
            <consortium name="The Broad Institute Genome Sequencing Center for Infectious Disease"/>
            <person name="Wu L."/>
            <person name="Ma J."/>
        </authorList>
    </citation>
    <scope>NUCLEOTIDE SEQUENCE [LARGE SCALE GENOMIC DNA]</scope>
    <source>
        <strain evidence="8 9">JCM 14323</strain>
    </source>
</reference>
<feature type="transmembrane region" description="Helical" evidence="7">
    <location>
        <begin position="303"/>
        <end position="321"/>
    </location>
</feature>
<dbReference type="Proteomes" id="UP001501746">
    <property type="component" value="Unassembled WGS sequence"/>
</dbReference>
<sequence>MNARTAASGAPVPGAPAPGAAASGAPAPSPAAPETTPTTPAPAGSGPLTISLRVHRGERRPTSRLLLTALVLTLVAIGATFLLDPYRNYQFAIIAATFCATAGLTLLIGLTGQLSLGHAALMAAGGYGYALAANALTEAGVDGVPRFLLSLAAAIAASALLGLLLGLAAARLKGPYLSGVTLVLVIALPAFTAVFSGVFRGDQGVQIPYDGVPEVLRALIAVEQWQAWVAILVAAGVVTWLAVLRNGPAGLRMRAVRDDETAARLQGVRAGRVKVLAFTASSIAAGAGGAVLCFVTQSVSPGAYTLAFSLLLVVAAVIGGLGSLLGAFLGSIVIVMLPWLIQTATGALDLSADAAQRLTGNLPVLVFGVLLIVVTAAWPGGIRGALPKRMPRRGAPAPTTPDAPDALDAPDAPTPDAPTPAAPTPDAPTPDAPTPAAPTPAAPTPDVAHDATHEPERAPEPDPAASDPEPRTSPAAASIPTTTER</sequence>
<feature type="transmembrane region" description="Helical" evidence="7">
    <location>
        <begin position="116"/>
        <end position="135"/>
    </location>
</feature>
<feature type="compositionally biased region" description="Basic and acidic residues" evidence="6">
    <location>
        <begin position="447"/>
        <end position="460"/>
    </location>
</feature>
<protein>
    <recommendedName>
        <fullName evidence="10">Branched-chain amino acid ABC transporter permease</fullName>
    </recommendedName>
</protein>
<comment type="subcellular location">
    <subcellularLocation>
        <location evidence="1">Cell membrane</location>
        <topology evidence="1">Multi-pass membrane protein</topology>
    </subcellularLocation>
</comment>
<gene>
    <name evidence="8" type="ORF">GCM10009750_13330</name>
</gene>
<keyword evidence="5 7" id="KW-0472">Membrane</keyword>
<dbReference type="EMBL" id="BAAANK010000003">
    <property type="protein sequence ID" value="GAA1830768.1"/>
    <property type="molecule type" value="Genomic_DNA"/>
</dbReference>
<evidence type="ECO:0008006" key="10">
    <source>
        <dbReference type="Google" id="ProtNLM"/>
    </source>
</evidence>
<feature type="compositionally biased region" description="Low complexity" evidence="6">
    <location>
        <begin position="463"/>
        <end position="485"/>
    </location>
</feature>
<keyword evidence="9" id="KW-1185">Reference proteome</keyword>
<feature type="transmembrane region" description="Helical" evidence="7">
    <location>
        <begin position="65"/>
        <end position="83"/>
    </location>
</feature>
<feature type="compositionally biased region" description="Low complexity" evidence="6">
    <location>
        <begin position="395"/>
        <end position="411"/>
    </location>
</feature>
<dbReference type="Pfam" id="PF02653">
    <property type="entry name" value="BPD_transp_2"/>
    <property type="match status" value="1"/>
</dbReference>
<dbReference type="RefSeq" id="WP_344304108.1">
    <property type="nucleotide sequence ID" value="NZ_BAAANK010000003.1"/>
</dbReference>
<evidence type="ECO:0000313" key="8">
    <source>
        <dbReference type="EMBL" id="GAA1830768.1"/>
    </source>
</evidence>
<evidence type="ECO:0000256" key="5">
    <source>
        <dbReference type="ARBA" id="ARBA00023136"/>
    </source>
</evidence>
<dbReference type="PANTHER" id="PTHR30482">
    <property type="entry name" value="HIGH-AFFINITY BRANCHED-CHAIN AMINO ACID TRANSPORT SYSTEM PERMEASE"/>
    <property type="match status" value="1"/>
</dbReference>
<proteinExistence type="predicted"/>
<feature type="compositionally biased region" description="Pro residues" evidence="6">
    <location>
        <begin position="412"/>
        <end position="443"/>
    </location>
</feature>
<keyword evidence="2" id="KW-1003">Cell membrane</keyword>
<dbReference type="CDD" id="cd06581">
    <property type="entry name" value="TM_PBP1_LivM_like"/>
    <property type="match status" value="1"/>
</dbReference>
<comment type="caution">
    <text evidence="8">The sequence shown here is derived from an EMBL/GenBank/DDBJ whole genome shotgun (WGS) entry which is preliminary data.</text>
</comment>
<evidence type="ECO:0000256" key="3">
    <source>
        <dbReference type="ARBA" id="ARBA00022692"/>
    </source>
</evidence>
<dbReference type="InterPro" id="IPR001851">
    <property type="entry name" value="ABC_transp_permease"/>
</dbReference>
<feature type="compositionally biased region" description="Low complexity" evidence="6">
    <location>
        <begin position="1"/>
        <end position="47"/>
    </location>
</feature>
<feature type="transmembrane region" description="Helical" evidence="7">
    <location>
        <begin position="89"/>
        <end position="109"/>
    </location>
</feature>
<name>A0ABN2MKS3_9MICO</name>
<feature type="transmembrane region" description="Helical" evidence="7">
    <location>
        <begin position="176"/>
        <end position="199"/>
    </location>
</feature>
<feature type="transmembrane region" description="Helical" evidence="7">
    <location>
        <begin position="225"/>
        <end position="244"/>
    </location>
</feature>